<protein>
    <submittedName>
        <fullName evidence="1">Histidine phosphatase family protein</fullName>
    </submittedName>
</protein>
<dbReference type="GO" id="GO:0016791">
    <property type="term" value="F:phosphatase activity"/>
    <property type="evidence" value="ECO:0007669"/>
    <property type="project" value="TreeGrafter"/>
</dbReference>
<dbReference type="AlphaFoldDB" id="A0A7K1FQH2"/>
<organism evidence="1 2">
    <name type="scientific">Nakamurella alba</name>
    <dbReference type="NCBI Taxonomy" id="2665158"/>
    <lineage>
        <taxon>Bacteria</taxon>
        <taxon>Bacillati</taxon>
        <taxon>Actinomycetota</taxon>
        <taxon>Actinomycetes</taxon>
        <taxon>Nakamurellales</taxon>
        <taxon>Nakamurellaceae</taxon>
        <taxon>Nakamurella</taxon>
    </lineage>
</organism>
<comment type="caution">
    <text evidence="1">The sequence shown here is derived from an EMBL/GenBank/DDBJ whole genome shotgun (WGS) entry which is preliminary data.</text>
</comment>
<dbReference type="PANTHER" id="PTHR48100">
    <property type="entry name" value="BROAD-SPECIFICITY PHOSPHATASE YOR283W-RELATED"/>
    <property type="match status" value="1"/>
</dbReference>
<dbReference type="InterPro" id="IPR013078">
    <property type="entry name" value="His_Pase_superF_clade-1"/>
</dbReference>
<keyword evidence="2" id="KW-1185">Reference proteome</keyword>
<evidence type="ECO:0000313" key="2">
    <source>
        <dbReference type="Proteomes" id="UP000460221"/>
    </source>
</evidence>
<proteinExistence type="predicted"/>
<dbReference type="InterPro" id="IPR050275">
    <property type="entry name" value="PGM_Phosphatase"/>
</dbReference>
<reference evidence="1 2" key="1">
    <citation type="submission" date="2019-11" db="EMBL/GenBank/DDBJ databases">
        <authorList>
            <person name="Jiang L.-Q."/>
        </authorList>
    </citation>
    <scope>NUCLEOTIDE SEQUENCE [LARGE SCALE GENOMIC DNA]</scope>
    <source>
        <strain evidence="1 2">YIM 132087</strain>
    </source>
</reference>
<gene>
    <name evidence="1" type="ORF">GIS00_16875</name>
</gene>
<dbReference type="PANTHER" id="PTHR48100:SF58">
    <property type="entry name" value="PE-PGRS FAMILY PROTEIN PE_PGRS11"/>
    <property type="match status" value="1"/>
</dbReference>
<dbReference type="GO" id="GO:0005737">
    <property type="term" value="C:cytoplasm"/>
    <property type="evidence" value="ECO:0007669"/>
    <property type="project" value="TreeGrafter"/>
</dbReference>
<dbReference type="InterPro" id="IPR029033">
    <property type="entry name" value="His_PPase_superfam"/>
</dbReference>
<dbReference type="Pfam" id="PF00300">
    <property type="entry name" value="His_Phos_1"/>
    <property type="match status" value="1"/>
</dbReference>
<accession>A0A7K1FQH2</accession>
<dbReference type="SMART" id="SM00855">
    <property type="entry name" value="PGAM"/>
    <property type="match status" value="1"/>
</dbReference>
<dbReference type="EMBL" id="WLYK01000006">
    <property type="protein sequence ID" value="MTD15609.1"/>
    <property type="molecule type" value="Genomic_DNA"/>
</dbReference>
<dbReference type="Gene3D" id="3.40.50.1240">
    <property type="entry name" value="Phosphoglycerate mutase-like"/>
    <property type="match status" value="1"/>
</dbReference>
<evidence type="ECO:0000313" key="1">
    <source>
        <dbReference type="EMBL" id="MTD15609.1"/>
    </source>
</evidence>
<sequence length="225" mass="23323">MTLILIRHGQTPSNVLGLLDTALPGPGLTDLGLEQADAVPGRLAGVPLAAVVSSPARRAQQTAAPLAAGRGLPVQVVDGLQEVAAGDWEMTGDHDLVREYLRTLGSWMEGDLDAATPGPTGETGHAMFERFDAGLAAALELGDDVAVVAHGAIIRVWAGVRSTNIDPRFGGDHPLPNTGIVRLEPDPAGGWVCVDWDGQEIGMPELQADGTGDPTAEVVPGARRD</sequence>
<dbReference type="PROSITE" id="PS00175">
    <property type="entry name" value="PG_MUTASE"/>
    <property type="match status" value="1"/>
</dbReference>
<dbReference type="InterPro" id="IPR001345">
    <property type="entry name" value="PG/BPGM_mutase_AS"/>
</dbReference>
<dbReference type="Proteomes" id="UP000460221">
    <property type="component" value="Unassembled WGS sequence"/>
</dbReference>
<dbReference type="SUPFAM" id="SSF53254">
    <property type="entry name" value="Phosphoglycerate mutase-like"/>
    <property type="match status" value="1"/>
</dbReference>
<dbReference type="RefSeq" id="WP_154769578.1">
    <property type="nucleotide sequence ID" value="NZ_WLYK01000006.1"/>
</dbReference>
<name>A0A7K1FQH2_9ACTN</name>
<dbReference type="CDD" id="cd07067">
    <property type="entry name" value="HP_PGM_like"/>
    <property type="match status" value="1"/>
</dbReference>